<accession>A0A1H8ERH7</accession>
<dbReference type="InterPro" id="IPR002293">
    <property type="entry name" value="AA/rel_permease1"/>
</dbReference>
<proteinExistence type="predicted"/>
<name>A0A1H8ERH7_9FIRM</name>
<evidence type="ECO:0000313" key="7">
    <source>
        <dbReference type="EMBL" id="SEN21734.1"/>
    </source>
</evidence>
<feature type="transmembrane region" description="Helical" evidence="6">
    <location>
        <begin position="437"/>
        <end position="455"/>
    </location>
</feature>
<feature type="transmembrane region" description="Helical" evidence="6">
    <location>
        <begin position="408"/>
        <end position="425"/>
    </location>
</feature>
<evidence type="ECO:0000256" key="6">
    <source>
        <dbReference type="SAM" id="Phobius"/>
    </source>
</evidence>
<dbReference type="GO" id="GO:0022857">
    <property type="term" value="F:transmembrane transporter activity"/>
    <property type="evidence" value="ECO:0007669"/>
    <property type="project" value="InterPro"/>
</dbReference>
<dbReference type="InterPro" id="IPR050367">
    <property type="entry name" value="APC_superfamily"/>
</dbReference>
<keyword evidence="2" id="KW-1003">Cell membrane</keyword>
<evidence type="ECO:0000256" key="2">
    <source>
        <dbReference type="ARBA" id="ARBA00022475"/>
    </source>
</evidence>
<gene>
    <name evidence="7" type="ORF">SAMN05216454_101209</name>
</gene>
<feature type="transmembrane region" description="Helical" evidence="6">
    <location>
        <begin position="95"/>
        <end position="122"/>
    </location>
</feature>
<dbReference type="GO" id="GO:0005886">
    <property type="term" value="C:plasma membrane"/>
    <property type="evidence" value="ECO:0007669"/>
    <property type="project" value="UniProtKB-SubCell"/>
</dbReference>
<feature type="transmembrane region" description="Helical" evidence="6">
    <location>
        <begin position="206"/>
        <end position="224"/>
    </location>
</feature>
<feature type="transmembrane region" description="Helical" evidence="6">
    <location>
        <begin position="174"/>
        <end position="194"/>
    </location>
</feature>
<evidence type="ECO:0000256" key="1">
    <source>
        <dbReference type="ARBA" id="ARBA00004651"/>
    </source>
</evidence>
<keyword evidence="8" id="KW-1185">Reference proteome</keyword>
<dbReference type="RefSeq" id="WP_091973480.1">
    <property type="nucleotide sequence ID" value="NZ_FODF01000001.1"/>
</dbReference>
<organism evidence="7 8">
    <name type="scientific">Peptostreptococcus russellii</name>
    <dbReference type="NCBI Taxonomy" id="215200"/>
    <lineage>
        <taxon>Bacteria</taxon>
        <taxon>Bacillati</taxon>
        <taxon>Bacillota</taxon>
        <taxon>Clostridia</taxon>
        <taxon>Peptostreptococcales</taxon>
        <taxon>Peptostreptococcaceae</taxon>
        <taxon>Peptostreptococcus</taxon>
    </lineage>
</organism>
<feature type="transmembrane region" description="Helical" evidence="6">
    <location>
        <begin position="292"/>
        <end position="321"/>
    </location>
</feature>
<feature type="transmembrane region" description="Helical" evidence="6">
    <location>
        <begin position="23"/>
        <end position="44"/>
    </location>
</feature>
<evidence type="ECO:0000313" key="8">
    <source>
        <dbReference type="Proteomes" id="UP000199512"/>
    </source>
</evidence>
<keyword evidence="4 6" id="KW-1133">Transmembrane helix</keyword>
<feature type="transmembrane region" description="Helical" evidence="6">
    <location>
        <begin position="50"/>
        <end position="74"/>
    </location>
</feature>
<dbReference type="PIRSF" id="PIRSF006060">
    <property type="entry name" value="AA_transporter"/>
    <property type="match status" value="1"/>
</dbReference>
<dbReference type="Pfam" id="PF13520">
    <property type="entry name" value="AA_permease_2"/>
    <property type="match status" value="1"/>
</dbReference>
<feature type="transmembrane region" description="Helical" evidence="6">
    <location>
        <begin position="342"/>
        <end position="361"/>
    </location>
</feature>
<dbReference type="AlphaFoldDB" id="A0A1H8ERH7"/>
<feature type="transmembrane region" description="Helical" evidence="6">
    <location>
        <begin position="244"/>
        <end position="267"/>
    </location>
</feature>
<comment type="subcellular location">
    <subcellularLocation>
        <location evidence="1">Cell membrane</location>
        <topology evidence="1">Multi-pass membrane protein</topology>
    </subcellularLocation>
</comment>
<dbReference type="Gene3D" id="1.20.1740.10">
    <property type="entry name" value="Amino acid/polyamine transporter I"/>
    <property type="match status" value="1"/>
</dbReference>
<dbReference type="EMBL" id="FODF01000001">
    <property type="protein sequence ID" value="SEN21734.1"/>
    <property type="molecule type" value="Genomic_DNA"/>
</dbReference>
<feature type="transmembrane region" description="Helical" evidence="6">
    <location>
        <begin position="142"/>
        <end position="162"/>
    </location>
</feature>
<sequence>MKETNKKINNEERYEKVLSEKDIFAIAFGAMIGWGWVILAGYWIRGAGSIGAMIAFVIAGMMIIFEGLIFAELTSAMPLNGGEQKFSMRAMGKNGSFVCTWGIILSYISVTAFEACALPSVLQYIFPGILKGYMYTIAGFKVYASWVAIGSISAFILMLINIKGAGSAAKLQNFLTYVIAAIGILLIALAVIKGDTMNMHPFFENGYKGVLSVAVMTPFMFLGFDVIPQAAEEIDVPLKRIGKIMILSILMAVIWYIAIIFAVSLAMNANEINSANLVTADAMKKLWNNKEIAANIVIIGGAAGILTSWNSFFIGGSRAICALSEAKLIPEIFSKHHKKFKTPYVSILLVGTLSMIAPFFGKEMLTWLTNAGSFGAVVAYFCVAISFILLRKNEPELERPYKIKYPKLVGTMAVLLTGGMLILYIPGMPSGFKIQEFTIVLGWIILGAASYYLSLRKWRKRGYTDEMLFGDIPYYQRKKKKENKNSNEKR</sequence>
<evidence type="ECO:0000256" key="4">
    <source>
        <dbReference type="ARBA" id="ARBA00022989"/>
    </source>
</evidence>
<dbReference type="PANTHER" id="PTHR42770:SF7">
    <property type="entry name" value="MEMBRANE PROTEIN"/>
    <property type="match status" value="1"/>
</dbReference>
<feature type="transmembrane region" description="Helical" evidence="6">
    <location>
        <begin position="367"/>
        <end position="388"/>
    </location>
</feature>
<keyword evidence="5 6" id="KW-0472">Membrane</keyword>
<dbReference type="OrthoDB" id="178667at2"/>
<dbReference type="PANTHER" id="PTHR42770">
    <property type="entry name" value="AMINO ACID TRANSPORTER-RELATED"/>
    <property type="match status" value="1"/>
</dbReference>
<dbReference type="Proteomes" id="UP000199512">
    <property type="component" value="Unassembled WGS sequence"/>
</dbReference>
<dbReference type="STRING" id="215200.SAMN05216454_101209"/>
<reference evidence="7 8" key="1">
    <citation type="submission" date="2016-10" db="EMBL/GenBank/DDBJ databases">
        <authorList>
            <person name="de Groot N.N."/>
        </authorList>
    </citation>
    <scope>NUCLEOTIDE SEQUENCE [LARGE SCALE GENOMIC DNA]</scope>
    <source>
        <strain evidence="7 8">Calf135</strain>
    </source>
</reference>
<evidence type="ECO:0000256" key="3">
    <source>
        <dbReference type="ARBA" id="ARBA00022692"/>
    </source>
</evidence>
<evidence type="ECO:0000256" key="5">
    <source>
        <dbReference type="ARBA" id="ARBA00023136"/>
    </source>
</evidence>
<protein>
    <submittedName>
        <fullName evidence="7">Amino acid/polyamine/organocation transporter, APC superfamily</fullName>
    </submittedName>
</protein>
<keyword evidence="3 6" id="KW-0812">Transmembrane</keyword>